<dbReference type="InterPro" id="IPR036291">
    <property type="entry name" value="NAD(P)-bd_dom_sf"/>
</dbReference>
<dbReference type="GO" id="GO:0016491">
    <property type="term" value="F:oxidoreductase activity"/>
    <property type="evidence" value="ECO:0007669"/>
    <property type="project" value="UniProtKB-KW"/>
</dbReference>
<dbReference type="PANTHER" id="PTHR47706:SF9">
    <property type="entry name" value="NMRA-LIKE DOMAIN-CONTAINING PROTEIN-RELATED"/>
    <property type="match status" value="1"/>
</dbReference>
<evidence type="ECO:0000313" key="5">
    <source>
        <dbReference type="Proteomes" id="UP001172673"/>
    </source>
</evidence>
<accession>A0AA39CE50</accession>
<reference evidence="4" key="1">
    <citation type="submission" date="2022-10" db="EMBL/GenBank/DDBJ databases">
        <title>Culturing micro-colonial fungi from biological soil crusts in the Mojave desert and describing Neophaeococcomyces mojavensis, and introducing the new genera and species Taxawa tesnikishii.</title>
        <authorList>
            <person name="Kurbessoian T."/>
            <person name="Stajich J.E."/>
        </authorList>
    </citation>
    <scope>NUCLEOTIDE SEQUENCE</scope>
    <source>
        <strain evidence="4">TK_41</strain>
    </source>
</reference>
<keyword evidence="5" id="KW-1185">Reference proteome</keyword>
<keyword evidence="1" id="KW-0521">NADP</keyword>
<evidence type="ECO:0000256" key="1">
    <source>
        <dbReference type="ARBA" id="ARBA00022857"/>
    </source>
</evidence>
<dbReference type="PANTHER" id="PTHR47706">
    <property type="entry name" value="NMRA-LIKE FAMILY PROTEIN"/>
    <property type="match status" value="1"/>
</dbReference>
<evidence type="ECO:0000259" key="3">
    <source>
        <dbReference type="Pfam" id="PF05368"/>
    </source>
</evidence>
<dbReference type="Gene3D" id="3.40.50.720">
    <property type="entry name" value="NAD(P)-binding Rossmann-like Domain"/>
    <property type="match status" value="1"/>
</dbReference>
<dbReference type="EMBL" id="JAPDRK010000017">
    <property type="protein sequence ID" value="KAJ9604958.1"/>
    <property type="molecule type" value="Genomic_DNA"/>
</dbReference>
<feature type="domain" description="NmrA-like" evidence="3">
    <location>
        <begin position="5"/>
        <end position="242"/>
    </location>
</feature>
<dbReference type="AlphaFoldDB" id="A0AA39CE50"/>
<dbReference type="Proteomes" id="UP001172673">
    <property type="component" value="Unassembled WGS sequence"/>
</dbReference>
<name>A0AA39CE50_9EURO</name>
<proteinExistence type="predicted"/>
<sequence>MSPIKTVALIGASGNLGEVLLPLLRQHYKVTIISRVSSKAQFQEDERVKVTRVKDDYPVDELTAAFQNIDAVVCAVAPTSSGAQFNIIDAAIASGVKHYIPAEFGLDTNDPMKKKILPALLPKIQVLERLRSLAPDSTLSWTAIATGLFFDWGLKIGFLHLNLAQQKAEILGDGNTKFSATNVPDIAQAVHGVLQQYDTVYRNKYIFIQSLLTSQNEVLKALEKVTGKQWDVNRISEDQLLERARQKKEDGKVNEERYDQIWRLGILHSNFEGKEGFDTQLLQPVNLEEEVAKVPEIRSKEDYINCKANGRSAEFSGQTAKVFNNREHKPFQILAAPLPYITVTDTLE</sequence>
<dbReference type="InterPro" id="IPR008030">
    <property type="entry name" value="NmrA-like"/>
</dbReference>
<evidence type="ECO:0000256" key="2">
    <source>
        <dbReference type="ARBA" id="ARBA00023002"/>
    </source>
</evidence>
<keyword evidence="2" id="KW-0560">Oxidoreductase</keyword>
<dbReference type="Gene3D" id="3.90.25.10">
    <property type="entry name" value="UDP-galactose 4-epimerase, domain 1"/>
    <property type="match status" value="1"/>
</dbReference>
<dbReference type="InterPro" id="IPR051609">
    <property type="entry name" value="NmrA/Isoflavone_reductase-like"/>
</dbReference>
<protein>
    <recommendedName>
        <fullName evidence="3">NmrA-like domain-containing protein</fullName>
    </recommendedName>
</protein>
<dbReference type="SUPFAM" id="SSF51735">
    <property type="entry name" value="NAD(P)-binding Rossmann-fold domains"/>
    <property type="match status" value="1"/>
</dbReference>
<dbReference type="Pfam" id="PF05368">
    <property type="entry name" value="NmrA"/>
    <property type="match status" value="1"/>
</dbReference>
<organism evidence="4 5">
    <name type="scientific">Cladophialophora chaetospira</name>
    <dbReference type="NCBI Taxonomy" id="386627"/>
    <lineage>
        <taxon>Eukaryota</taxon>
        <taxon>Fungi</taxon>
        <taxon>Dikarya</taxon>
        <taxon>Ascomycota</taxon>
        <taxon>Pezizomycotina</taxon>
        <taxon>Eurotiomycetes</taxon>
        <taxon>Chaetothyriomycetidae</taxon>
        <taxon>Chaetothyriales</taxon>
        <taxon>Herpotrichiellaceae</taxon>
        <taxon>Cladophialophora</taxon>
    </lineage>
</organism>
<dbReference type="InterPro" id="IPR045312">
    <property type="entry name" value="PCBER-like"/>
</dbReference>
<dbReference type="CDD" id="cd05259">
    <property type="entry name" value="PCBER_SDR_a"/>
    <property type="match status" value="1"/>
</dbReference>
<gene>
    <name evidence="4" type="ORF">H2200_010347</name>
</gene>
<comment type="caution">
    <text evidence="4">The sequence shown here is derived from an EMBL/GenBank/DDBJ whole genome shotgun (WGS) entry which is preliminary data.</text>
</comment>
<evidence type="ECO:0000313" key="4">
    <source>
        <dbReference type="EMBL" id="KAJ9604958.1"/>
    </source>
</evidence>